<gene>
    <name evidence="2" type="ORF">GIL414_LOCUS87709</name>
</gene>
<dbReference type="Proteomes" id="UP000681720">
    <property type="component" value="Unassembled WGS sequence"/>
</dbReference>
<accession>A0A8S3K9R9</accession>
<evidence type="ECO:0000256" key="1">
    <source>
        <dbReference type="SAM" id="Phobius"/>
    </source>
</evidence>
<keyword evidence="1" id="KW-1133">Transmembrane helix</keyword>
<keyword evidence="1" id="KW-0472">Membrane</keyword>
<keyword evidence="1" id="KW-0812">Transmembrane</keyword>
<reference evidence="2" key="1">
    <citation type="submission" date="2021-02" db="EMBL/GenBank/DDBJ databases">
        <authorList>
            <person name="Nowell W R."/>
        </authorList>
    </citation>
    <scope>NUCLEOTIDE SEQUENCE</scope>
</reference>
<name>A0A8S3K9R9_9BILA</name>
<proteinExistence type="predicted"/>
<feature type="transmembrane region" description="Helical" evidence="1">
    <location>
        <begin position="61"/>
        <end position="78"/>
    </location>
</feature>
<evidence type="ECO:0000313" key="3">
    <source>
        <dbReference type="Proteomes" id="UP000681720"/>
    </source>
</evidence>
<dbReference type="AlphaFoldDB" id="A0A8S3K9R9"/>
<comment type="caution">
    <text evidence="2">The sequence shown here is derived from an EMBL/GenBank/DDBJ whole genome shotgun (WGS) entry which is preliminary data.</text>
</comment>
<evidence type="ECO:0000313" key="2">
    <source>
        <dbReference type="EMBL" id="CAF5227576.1"/>
    </source>
</evidence>
<sequence length="80" mass="9226">MSLLIPLVSISCRREKYGVYRSNLAVLAKLKSSSSINDSCNPSLPPSLYINTNVDFYRDKLSFMFYTSTLILLVYLWHRT</sequence>
<feature type="non-terminal residue" evidence="2">
    <location>
        <position position="80"/>
    </location>
</feature>
<dbReference type="EMBL" id="CAJOBJ010381457">
    <property type="protein sequence ID" value="CAF5227576.1"/>
    <property type="molecule type" value="Genomic_DNA"/>
</dbReference>
<protein>
    <submittedName>
        <fullName evidence="2">Uncharacterized protein</fullName>
    </submittedName>
</protein>
<organism evidence="2 3">
    <name type="scientific">Rotaria magnacalcarata</name>
    <dbReference type="NCBI Taxonomy" id="392030"/>
    <lineage>
        <taxon>Eukaryota</taxon>
        <taxon>Metazoa</taxon>
        <taxon>Spiralia</taxon>
        <taxon>Gnathifera</taxon>
        <taxon>Rotifera</taxon>
        <taxon>Eurotatoria</taxon>
        <taxon>Bdelloidea</taxon>
        <taxon>Philodinida</taxon>
        <taxon>Philodinidae</taxon>
        <taxon>Rotaria</taxon>
    </lineage>
</organism>